<sequence length="86" mass="9754">MISLMIFIHFCPHFQAGEDSDFLILQANLIILYNKPTLSCWCCGVVITMGVVVAVINLCRRRGRSENLFGPEYDETIELIVVIVHI</sequence>
<feature type="transmembrane region" description="Helical" evidence="1">
    <location>
        <begin position="38"/>
        <end position="59"/>
    </location>
</feature>
<evidence type="ECO:0000313" key="3">
    <source>
        <dbReference type="Proteomes" id="UP000887458"/>
    </source>
</evidence>
<name>A0ABQ8JFQ6_DERPT</name>
<reference evidence="2 3" key="1">
    <citation type="journal article" date="2018" name="J. Allergy Clin. Immunol.">
        <title>High-quality assembly of Dermatophagoides pteronyssinus genome and transcriptome reveals a wide range of novel allergens.</title>
        <authorList>
            <person name="Liu X.Y."/>
            <person name="Yang K.Y."/>
            <person name="Wang M.Q."/>
            <person name="Kwok J.S."/>
            <person name="Zeng X."/>
            <person name="Yang Z."/>
            <person name="Xiao X.J."/>
            <person name="Lau C.P."/>
            <person name="Li Y."/>
            <person name="Huang Z.M."/>
            <person name="Ba J.G."/>
            <person name="Yim A.K."/>
            <person name="Ouyang C.Y."/>
            <person name="Ngai S.M."/>
            <person name="Chan T.F."/>
            <person name="Leung E.L."/>
            <person name="Liu L."/>
            <person name="Liu Z.G."/>
            <person name="Tsui S.K."/>
        </authorList>
    </citation>
    <scope>NUCLEOTIDE SEQUENCE [LARGE SCALE GENOMIC DNA]</scope>
    <source>
        <strain evidence="2">Derp</strain>
    </source>
</reference>
<dbReference type="EMBL" id="NJHN03000041">
    <property type="protein sequence ID" value="KAH9421447.1"/>
    <property type="molecule type" value="Genomic_DNA"/>
</dbReference>
<keyword evidence="3" id="KW-1185">Reference proteome</keyword>
<protein>
    <submittedName>
        <fullName evidence="2">Uncharacterized protein</fullName>
    </submittedName>
</protein>
<dbReference type="Proteomes" id="UP000887458">
    <property type="component" value="Unassembled WGS sequence"/>
</dbReference>
<gene>
    <name evidence="2" type="ORF">DERP_010584</name>
</gene>
<evidence type="ECO:0000256" key="1">
    <source>
        <dbReference type="SAM" id="Phobius"/>
    </source>
</evidence>
<proteinExistence type="predicted"/>
<keyword evidence="1" id="KW-0812">Transmembrane</keyword>
<accession>A0ABQ8JFQ6</accession>
<organism evidence="2 3">
    <name type="scientific">Dermatophagoides pteronyssinus</name>
    <name type="common">European house dust mite</name>
    <dbReference type="NCBI Taxonomy" id="6956"/>
    <lineage>
        <taxon>Eukaryota</taxon>
        <taxon>Metazoa</taxon>
        <taxon>Ecdysozoa</taxon>
        <taxon>Arthropoda</taxon>
        <taxon>Chelicerata</taxon>
        <taxon>Arachnida</taxon>
        <taxon>Acari</taxon>
        <taxon>Acariformes</taxon>
        <taxon>Sarcoptiformes</taxon>
        <taxon>Astigmata</taxon>
        <taxon>Psoroptidia</taxon>
        <taxon>Analgoidea</taxon>
        <taxon>Pyroglyphidae</taxon>
        <taxon>Dermatophagoidinae</taxon>
        <taxon>Dermatophagoides</taxon>
    </lineage>
</organism>
<comment type="caution">
    <text evidence="2">The sequence shown here is derived from an EMBL/GenBank/DDBJ whole genome shotgun (WGS) entry which is preliminary data.</text>
</comment>
<keyword evidence="1" id="KW-0472">Membrane</keyword>
<evidence type="ECO:0000313" key="2">
    <source>
        <dbReference type="EMBL" id="KAH9421447.1"/>
    </source>
</evidence>
<keyword evidence="1" id="KW-1133">Transmembrane helix</keyword>
<reference evidence="2 3" key="2">
    <citation type="journal article" date="2022" name="Mol. Biol. Evol.">
        <title>Comparative Genomics Reveals Insights into the Divergent Evolution of Astigmatic Mites and Household Pest Adaptations.</title>
        <authorList>
            <person name="Xiong Q."/>
            <person name="Wan A.T."/>
            <person name="Liu X."/>
            <person name="Fung C.S."/>
            <person name="Xiao X."/>
            <person name="Malainual N."/>
            <person name="Hou J."/>
            <person name="Wang L."/>
            <person name="Wang M."/>
            <person name="Yang K.Y."/>
            <person name="Cui Y."/>
            <person name="Leung E.L."/>
            <person name="Nong W."/>
            <person name="Shin S.K."/>
            <person name="Au S.W."/>
            <person name="Jeong K.Y."/>
            <person name="Chew F.T."/>
            <person name="Hui J.H."/>
            <person name="Leung T.F."/>
            <person name="Tungtrongchitr A."/>
            <person name="Zhong N."/>
            <person name="Liu Z."/>
            <person name="Tsui S.K."/>
        </authorList>
    </citation>
    <scope>NUCLEOTIDE SEQUENCE [LARGE SCALE GENOMIC DNA]</scope>
    <source>
        <strain evidence="2">Derp</strain>
    </source>
</reference>